<evidence type="ECO:0000313" key="4">
    <source>
        <dbReference type="Proteomes" id="UP000178944"/>
    </source>
</evidence>
<dbReference type="Gene3D" id="3.40.1350.10">
    <property type="match status" value="1"/>
</dbReference>
<dbReference type="InterPro" id="IPR003509">
    <property type="entry name" value="UPF0102_YraN-like"/>
</dbReference>
<reference evidence="3 4" key="1">
    <citation type="journal article" date="2016" name="Nat. Commun.">
        <title>Thousands of microbial genomes shed light on interconnected biogeochemical processes in an aquifer system.</title>
        <authorList>
            <person name="Anantharaman K."/>
            <person name="Brown C.T."/>
            <person name="Hug L.A."/>
            <person name="Sharon I."/>
            <person name="Castelle C.J."/>
            <person name="Probst A.J."/>
            <person name="Thomas B.C."/>
            <person name="Singh A."/>
            <person name="Wilkins M.J."/>
            <person name="Karaoz U."/>
            <person name="Brodie E.L."/>
            <person name="Williams K.H."/>
            <person name="Hubbard S.S."/>
            <person name="Banfield J.F."/>
        </authorList>
    </citation>
    <scope>NUCLEOTIDE SEQUENCE [LARGE SCALE GENOMIC DNA]</scope>
</reference>
<evidence type="ECO:0000256" key="1">
    <source>
        <dbReference type="ARBA" id="ARBA00006738"/>
    </source>
</evidence>
<sequence>MARWFLRTKGYRVLTTNFRVRGGEIDLVCRQGGTLVFVEVKTRTNRLGGYPEEAVTRRKMSRLQTAIEAYLQQHGAQIPIRIDVVSIAFDGKAWPEISHFQNVTPEDLTR</sequence>
<proteinExistence type="inferred from homology"/>
<dbReference type="NCBIfam" id="NF009150">
    <property type="entry name" value="PRK12497.1-3"/>
    <property type="match status" value="1"/>
</dbReference>
<accession>A0A1G1YQW9</accession>
<dbReference type="GO" id="GO:0003676">
    <property type="term" value="F:nucleic acid binding"/>
    <property type="evidence" value="ECO:0007669"/>
    <property type="project" value="InterPro"/>
</dbReference>
<organism evidence="3 4">
    <name type="scientific">Candidatus Buchananbacteria bacterium RIFCSPLOWO2_01_FULL_56_15</name>
    <dbReference type="NCBI Taxonomy" id="1797547"/>
    <lineage>
        <taxon>Bacteria</taxon>
        <taxon>Candidatus Buchananiibacteriota</taxon>
    </lineage>
</organism>
<dbReference type="PANTHER" id="PTHR34039:SF1">
    <property type="entry name" value="UPF0102 PROTEIN YRAN"/>
    <property type="match status" value="1"/>
</dbReference>
<evidence type="ECO:0000313" key="3">
    <source>
        <dbReference type="EMBL" id="OGY54689.1"/>
    </source>
</evidence>
<protein>
    <recommendedName>
        <fullName evidence="2">UPF0102 protein A2951_00345</fullName>
    </recommendedName>
</protein>
<dbReference type="Proteomes" id="UP000178944">
    <property type="component" value="Unassembled WGS sequence"/>
</dbReference>
<dbReference type="Pfam" id="PF02021">
    <property type="entry name" value="UPF0102"/>
    <property type="match status" value="1"/>
</dbReference>
<evidence type="ECO:0000256" key="2">
    <source>
        <dbReference type="HAMAP-Rule" id="MF_00048"/>
    </source>
</evidence>
<dbReference type="InterPro" id="IPR011856">
    <property type="entry name" value="tRNA_endonuc-like_dom_sf"/>
</dbReference>
<dbReference type="EMBL" id="MHIQ01000024">
    <property type="protein sequence ID" value="OGY54689.1"/>
    <property type="molecule type" value="Genomic_DNA"/>
</dbReference>
<dbReference type="HAMAP" id="MF_00048">
    <property type="entry name" value="UPF0102"/>
    <property type="match status" value="1"/>
</dbReference>
<dbReference type="SUPFAM" id="SSF52980">
    <property type="entry name" value="Restriction endonuclease-like"/>
    <property type="match status" value="1"/>
</dbReference>
<dbReference type="AlphaFoldDB" id="A0A1G1YQW9"/>
<comment type="caution">
    <text evidence="3">The sequence shown here is derived from an EMBL/GenBank/DDBJ whole genome shotgun (WGS) entry which is preliminary data.</text>
</comment>
<gene>
    <name evidence="3" type="ORF">A2951_00345</name>
</gene>
<dbReference type="InterPro" id="IPR011335">
    <property type="entry name" value="Restrct_endonuc-II-like"/>
</dbReference>
<dbReference type="CDD" id="cd20736">
    <property type="entry name" value="PoNe_Nuclease"/>
    <property type="match status" value="1"/>
</dbReference>
<name>A0A1G1YQW9_9BACT</name>
<comment type="similarity">
    <text evidence="1 2">Belongs to the UPF0102 family.</text>
</comment>
<dbReference type="PANTHER" id="PTHR34039">
    <property type="entry name" value="UPF0102 PROTEIN YRAN"/>
    <property type="match status" value="1"/>
</dbReference>